<protein>
    <submittedName>
        <fullName evidence="1">Uncharacterized protein</fullName>
    </submittedName>
</protein>
<gene>
    <name evidence="1" type="ORF">NLG97_g9252</name>
</gene>
<proteinExistence type="predicted"/>
<sequence>MASVSHALHGSPGRMQMLLAQIQAEFSGQQQQRNDDYQRQLGELHSMRQMLDTLEKRYKSETEELRTKIRSQEDAIHHLQAQLAAREHGSSSDTLQNLAVARPTSEKLPETTQDWTELPLESIASQHKQTGSDWYALFNPHVPRRLNIGLLHTLEHNNIVCCVRFSAEARCMATASHQTAKIFDIGTGELVATLDEHHSSTVGESIIRSISFSPDGLSLATSAEDGVIRVSHVLRRPTLINCLSFDSPT</sequence>
<accession>A0ACC1QH27</accession>
<dbReference type="EMBL" id="JANAKD010001855">
    <property type="protein sequence ID" value="KAJ3476053.1"/>
    <property type="molecule type" value="Genomic_DNA"/>
</dbReference>
<name>A0ACC1QH27_9HYPO</name>
<dbReference type="Proteomes" id="UP001148737">
    <property type="component" value="Unassembled WGS sequence"/>
</dbReference>
<reference evidence="1" key="1">
    <citation type="submission" date="2022-07" db="EMBL/GenBank/DDBJ databases">
        <title>Genome Sequence of Lecanicillium saksenae.</title>
        <authorList>
            <person name="Buettner E."/>
        </authorList>
    </citation>
    <scope>NUCLEOTIDE SEQUENCE</scope>
    <source>
        <strain evidence="1">VT-O1</strain>
    </source>
</reference>
<comment type="caution">
    <text evidence="1">The sequence shown here is derived from an EMBL/GenBank/DDBJ whole genome shotgun (WGS) entry which is preliminary data.</text>
</comment>
<evidence type="ECO:0000313" key="1">
    <source>
        <dbReference type="EMBL" id="KAJ3476053.1"/>
    </source>
</evidence>
<keyword evidence="2" id="KW-1185">Reference proteome</keyword>
<evidence type="ECO:0000313" key="2">
    <source>
        <dbReference type="Proteomes" id="UP001148737"/>
    </source>
</evidence>
<organism evidence="1 2">
    <name type="scientific">Lecanicillium saksenae</name>
    <dbReference type="NCBI Taxonomy" id="468837"/>
    <lineage>
        <taxon>Eukaryota</taxon>
        <taxon>Fungi</taxon>
        <taxon>Dikarya</taxon>
        <taxon>Ascomycota</taxon>
        <taxon>Pezizomycotina</taxon>
        <taxon>Sordariomycetes</taxon>
        <taxon>Hypocreomycetidae</taxon>
        <taxon>Hypocreales</taxon>
        <taxon>Cordycipitaceae</taxon>
        <taxon>Lecanicillium</taxon>
    </lineage>
</organism>